<evidence type="ECO:0000313" key="3">
    <source>
        <dbReference type="Proteomes" id="UP001500540"/>
    </source>
</evidence>
<keyword evidence="3" id="KW-1185">Reference proteome</keyword>
<evidence type="ECO:0000256" key="1">
    <source>
        <dbReference type="SAM" id="MobiDB-lite"/>
    </source>
</evidence>
<feature type="compositionally biased region" description="Basic and acidic residues" evidence="1">
    <location>
        <begin position="54"/>
        <end position="66"/>
    </location>
</feature>
<proteinExistence type="predicted"/>
<accession>A0ABP7H252</accession>
<protein>
    <submittedName>
        <fullName evidence="2">Uncharacterized protein</fullName>
    </submittedName>
</protein>
<dbReference type="RefSeq" id="WP_344785085.1">
    <property type="nucleotide sequence ID" value="NZ_BAABAF010000012.1"/>
</dbReference>
<name>A0ABP7H252_9MICO</name>
<sequence>MGVVGKHPRCTIIVIRDIVLMTAVTLDSEPLLTIERHVARETGRAHTVPTTEQDPARSRTIDSRCW</sequence>
<evidence type="ECO:0000313" key="2">
    <source>
        <dbReference type="EMBL" id="GAA3776650.1"/>
    </source>
</evidence>
<organism evidence="2 3">
    <name type="scientific">Microbacterium kribbense</name>
    <dbReference type="NCBI Taxonomy" id="433645"/>
    <lineage>
        <taxon>Bacteria</taxon>
        <taxon>Bacillati</taxon>
        <taxon>Actinomycetota</taxon>
        <taxon>Actinomycetes</taxon>
        <taxon>Micrococcales</taxon>
        <taxon>Microbacteriaceae</taxon>
        <taxon>Microbacterium</taxon>
    </lineage>
</organism>
<dbReference type="Proteomes" id="UP001500540">
    <property type="component" value="Unassembled WGS sequence"/>
</dbReference>
<dbReference type="EMBL" id="BAABAF010000012">
    <property type="protein sequence ID" value="GAA3776650.1"/>
    <property type="molecule type" value="Genomic_DNA"/>
</dbReference>
<gene>
    <name evidence="2" type="ORF">GCM10022240_30170</name>
</gene>
<feature type="region of interest" description="Disordered" evidence="1">
    <location>
        <begin position="42"/>
        <end position="66"/>
    </location>
</feature>
<comment type="caution">
    <text evidence="2">The sequence shown here is derived from an EMBL/GenBank/DDBJ whole genome shotgun (WGS) entry which is preliminary data.</text>
</comment>
<reference evidence="3" key="1">
    <citation type="journal article" date="2019" name="Int. J. Syst. Evol. Microbiol.">
        <title>The Global Catalogue of Microorganisms (GCM) 10K type strain sequencing project: providing services to taxonomists for standard genome sequencing and annotation.</title>
        <authorList>
            <consortium name="The Broad Institute Genomics Platform"/>
            <consortium name="The Broad Institute Genome Sequencing Center for Infectious Disease"/>
            <person name="Wu L."/>
            <person name="Ma J."/>
        </authorList>
    </citation>
    <scope>NUCLEOTIDE SEQUENCE [LARGE SCALE GENOMIC DNA]</scope>
    <source>
        <strain evidence="3">JCM 16950</strain>
    </source>
</reference>